<evidence type="ECO:0000256" key="3">
    <source>
        <dbReference type="ARBA" id="ARBA00022553"/>
    </source>
</evidence>
<feature type="transmembrane region" description="Helical" evidence="10">
    <location>
        <begin position="55"/>
        <end position="73"/>
    </location>
</feature>
<dbReference type="InterPro" id="IPR036890">
    <property type="entry name" value="HATPase_C_sf"/>
</dbReference>
<keyword evidence="4" id="KW-0808">Transferase</keyword>
<proteinExistence type="predicted"/>
<evidence type="ECO:0000256" key="2">
    <source>
        <dbReference type="ARBA" id="ARBA00012438"/>
    </source>
</evidence>
<dbReference type="InterPro" id="IPR011712">
    <property type="entry name" value="Sig_transdc_His_kin_sub3_dim/P"/>
</dbReference>
<dbReference type="Pfam" id="PF07730">
    <property type="entry name" value="HisKA_3"/>
    <property type="match status" value="1"/>
</dbReference>
<evidence type="ECO:0000256" key="9">
    <source>
        <dbReference type="SAM" id="Coils"/>
    </source>
</evidence>
<keyword evidence="7" id="KW-0067">ATP-binding</keyword>
<dbReference type="AlphaFoldDB" id="A0A7W5FDF4"/>
<evidence type="ECO:0000256" key="5">
    <source>
        <dbReference type="ARBA" id="ARBA00022741"/>
    </source>
</evidence>
<comment type="catalytic activity">
    <reaction evidence="1">
        <text>ATP + protein L-histidine = ADP + protein N-phospho-L-histidine.</text>
        <dbReference type="EC" id="2.7.13.3"/>
    </reaction>
</comment>
<keyword evidence="10" id="KW-1133">Transmembrane helix</keyword>
<dbReference type="RefSeq" id="WP_183218546.1">
    <property type="nucleotide sequence ID" value="NZ_BMPW01000024.1"/>
</dbReference>
<evidence type="ECO:0000313" key="13">
    <source>
        <dbReference type="Proteomes" id="UP000590749"/>
    </source>
</evidence>
<dbReference type="EC" id="2.7.13.3" evidence="2"/>
<feature type="domain" description="Histidine kinase/HSP90-like ATPase" evidence="11">
    <location>
        <begin position="266"/>
        <end position="356"/>
    </location>
</feature>
<dbReference type="GO" id="GO:0000155">
    <property type="term" value="F:phosphorelay sensor kinase activity"/>
    <property type="evidence" value="ECO:0007669"/>
    <property type="project" value="InterPro"/>
</dbReference>
<dbReference type="SMART" id="SM00387">
    <property type="entry name" value="HATPase_c"/>
    <property type="match status" value="1"/>
</dbReference>
<keyword evidence="10" id="KW-0812">Transmembrane</keyword>
<organism evidence="12 13">
    <name type="scientific">Actinoplanes campanulatus</name>
    <dbReference type="NCBI Taxonomy" id="113559"/>
    <lineage>
        <taxon>Bacteria</taxon>
        <taxon>Bacillati</taxon>
        <taxon>Actinomycetota</taxon>
        <taxon>Actinomycetes</taxon>
        <taxon>Micromonosporales</taxon>
        <taxon>Micromonosporaceae</taxon>
        <taxon>Actinoplanes</taxon>
    </lineage>
</organism>
<evidence type="ECO:0000256" key="8">
    <source>
        <dbReference type="ARBA" id="ARBA00023012"/>
    </source>
</evidence>
<dbReference type="GO" id="GO:0016020">
    <property type="term" value="C:membrane"/>
    <property type="evidence" value="ECO:0007669"/>
    <property type="project" value="InterPro"/>
</dbReference>
<dbReference type="SUPFAM" id="SSF55874">
    <property type="entry name" value="ATPase domain of HSP90 chaperone/DNA topoisomerase II/histidine kinase"/>
    <property type="match status" value="1"/>
</dbReference>
<dbReference type="Gene3D" id="3.30.565.10">
    <property type="entry name" value="Histidine kinase-like ATPase, C-terminal domain"/>
    <property type="match status" value="1"/>
</dbReference>
<evidence type="ECO:0000256" key="4">
    <source>
        <dbReference type="ARBA" id="ARBA00022679"/>
    </source>
</evidence>
<sequence>MRPPRDAVIAAAVAALTVVTALTGADGDRPLLPAGAALVAAACAALLWRQRFPVTVLAVTATATLLYYPLGFPDAPLILAPVVALYTTARERGPVPAGAAAMLMTAVFAAAGGDPIQALIGIAPILLLPVVLGEVARSRARQVEEAEQRAALAEASRENEALRRAAEERLRIARELHDVLAHQLSMITVQAGAALHTREPDGAFQALRTIRAAGKEALREVRTVLGVLRDDEPSLAGLPALIGRTEAAGLPVHVTATPVEATVPAAVQAAAYRIVQEALTNTIRHAGAGSAEVTLLVDGPDLLVTVTDDGPSTAAVTEGNGLRGMTERATALGGELRAGPRPGGGFQVRARIPLTLAEDGTR</sequence>
<keyword evidence="8" id="KW-0902">Two-component regulatory system</keyword>
<dbReference type="PANTHER" id="PTHR24421">
    <property type="entry name" value="NITRATE/NITRITE SENSOR PROTEIN NARX-RELATED"/>
    <property type="match status" value="1"/>
</dbReference>
<gene>
    <name evidence="12" type="ORF">FHR83_001893</name>
</gene>
<reference evidence="12 13" key="1">
    <citation type="submission" date="2020-08" db="EMBL/GenBank/DDBJ databases">
        <title>Genomic Encyclopedia of Type Strains, Phase III (KMG-III): the genomes of soil and plant-associated and newly described type strains.</title>
        <authorList>
            <person name="Whitman W."/>
        </authorList>
    </citation>
    <scope>NUCLEOTIDE SEQUENCE [LARGE SCALE GENOMIC DNA]</scope>
    <source>
        <strain evidence="12 13">CECT 3287</strain>
    </source>
</reference>
<evidence type="ECO:0000256" key="6">
    <source>
        <dbReference type="ARBA" id="ARBA00022777"/>
    </source>
</evidence>
<feature type="coiled-coil region" evidence="9">
    <location>
        <begin position="143"/>
        <end position="172"/>
    </location>
</feature>
<keyword evidence="13" id="KW-1185">Reference proteome</keyword>
<feature type="transmembrane region" description="Helical" evidence="10">
    <location>
        <begin position="118"/>
        <end position="136"/>
    </location>
</feature>
<evidence type="ECO:0000259" key="11">
    <source>
        <dbReference type="SMART" id="SM00387"/>
    </source>
</evidence>
<dbReference type="GO" id="GO:0046983">
    <property type="term" value="F:protein dimerization activity"/>
    <property type="evidence" value="ECO:0007669"/>
    <property type="project" value="InterPro"/>
</dbReference>
<evidence type="ECO:0000313" key="12">
    <source>
        <dbReference type="EMBL" id="MBB3094241.1"/>
    </source>
</evidence>
<dbReference type="Proteomes" id="UP000590749">
    <property type="component" value="Unassembled WGS sequence"/>
</dbReference>
<dbReference type="GO" id="GO:0005524">
    <property type="term" value="F:ATP binding"/>
    <property type="evidence" value="ECO:0007669"/>
    <property type="project" value="UniProtKB-KW"/>
</dbReference>
<feature type="transmembrane region" description="Helical" evidence="10">
    <location>
        <begin position="31"/>
        <end position="48"/>
    </location>
</feature>
<dbReference type="CDD" id="cd16917">
    <property type="entry name" value="HATPase_UhpB-NarQ-NarX-like"/>
    <property type="match status" value="1"/>
</dbReference>
<evidence type="ECO:0000256" key="7">
    <source>
        <dbReference type="ARBA" id="ARBA00022840"/>
    </source>
</evidence>
<accession>A0A7W5FDF4</accession>
<dbReference type="PANTHER" id="PTHR24421:SF10">
    <property type="entry name" value="NITRATE_NITRITE SENSOR PROTEIN NARQ"/>
    <property type="match status" value="1"/>
</dbReference>
<dbReference type="InterPro" id="IPR003594">
    <property type="entry name" value="HATPase_dom"/>
</dbReference>
<dbReference type="Pfam" id="PF02518">
    <property type="entry name" value="HATPase_c"/>
    <property type="match status" value="1"/>
</dbReference>
<keyword evidence="6 12" id="KW-0418">Kinase</keyword>
<comment type="caution">
    <text evidence="12">The sequence shown here is derived from an EMBL/GenBank/DDBJ whole genome shotgun (WGS) entry which is preliminary data.</text>
</comment>
<keyword evidence="3" id="KW-0597">Phosphoprotein</keyword>
<dbReference type="EMBL" id="JACHXF010000003">
    <property type="protein sequence ID" value="MBB3094241.1"/>
    <property type="molecule type" value="Genomic_DNA"/>
</dbReference>
<keyword evidence="9" id="KW-0175">Coiled coil</keyword>
<dbReference type="InterPro" id="IPR050482">
    <property type="entry name" value="Sensor_HK_TwoCompSys"/>
</dbReference>
<evidence type="ECO:0000256" key="1">
    <source>
        <dbReference type="ARBA" id="ARBA00000085"/>
    </source>
</evidence>
<keyword evidence="10" id="KW-0472">Membrane</keyword>
<evidence type="ECO:0000256" key="10">
    <source>
        <dbReference type="SAM" id="Phobius"/>
    </source>
</evidence>
<dbReference type="Gene3D" id="1.20.5.1930">
    <property type="match status" value="1"/>
</dbReference>
<keyword evidence="5" id="KW-0547">Nucleotide-binding</keyword>
<name>A0A7W5FDF4_9ACTN</name>
<protein>
    <recommendedName>
        <fullName evidence="2">histidine kinase</fullName>
        <ecNumber evidence="2">2.7.13.3</ecNumber>
    </recommendedName>
</protein>